<evidence type="ECO:0000259" key="4">
    <source>
        <dbReference type="PROSITE" id="PS50042"/>
    </source>
</evidence>
<evidence type="ECO:0000313" key="6">
    <source>
        <dbReference type="EMBL" id="KAA1193101.1"/>
    </source>
</evidence>
<dbReference type="Pfam" id="PF13545">
    <property type="entry name" value="HTH_Crp_2"/>
    <property type="match status" value="1"/>
</dbReference>
<dbReference type="InterPro" id="IPR050397">
    <property type="entry name" value="Env_Response_Regulators"/>
</dbReference>
<dbReference type="Pfam" id="PF00027">
    <property type="entry name" value="cNMP_binding"/>
    <property type="match status" value="1"/>
</dbReference>
<accession>A0A5B0X4A4</accession>
<evidence type="ECO:0000256" key="3">
    <source>
        <dbReference type="ARBA" id="ARBA00023163"/>
    </source>
</evidence>
<dbReference type="SMART" id="SM00100">
    <property type="entry name" value="cNMP"/>
    <property type="match status" value="1"/>
</dbReference>
<keyword evidence="3" id="KW-0804">Transcription</keyword>
<dbReference type="InterPro" id="IPR000595">
    <property type="entry name" value="cNMP-bd_dom"/>
</dbReference>
<dbReference type="SMART" id="SM00419">
    <property type="entry name" value="HTH_CRP"/>
    <property type="match status" value="1"/>
</dbReference>
<dbReference type="GO" id="GO:0003677">
    <property type="term" value="F:DNA binding"/>
    <property type="evidence" value="ECO:0007669"/>
    <property type="project" value="UniProtKB-KW"/>
</dbReference>
<dbReference type="EMBL" id="VTUX01000002">
    <property type="protein sequence ID" value="KAA1193101.1"/>
    <property type="molecule type" value="Genomic_DNA"/>
</dbReference>
<dbReference type="PROSITE" id="PS51063">
    <property type="entry name" value="HTH_CRP_2"/>
    <property type="match status" value="1"/>
</dbReference>
<dbReference type="Gene3D" id="2.60.120.10">
    <property type="entry name" value="Jelly Rolls"/>
    <property type="match status" value="1"/>
</dbReference>
<dbReference type="Gene3D" id="1.10.10.10">
    <property type="entry name" value="Winged helix-like DNA-binding domain superfamily/Winged helix DNA-binding domain"/>
    <property type="match status" value="1"/>
</dbReference>
<gene>
    <name evidence="6" type="ORF">F0M18_04440</name>
</gene>
<comment type="caution">
    <text evidence="6">The sequence shown here is derived from an EMBL/GenBank/DDBJ whole genome shotgun (WGS) entry which is preliminary data.</text>
</comment>
<dbReference type="PANTHER" id="PTHR24567">
    <property type="entry name" value="CRP FAMILY TRANSCRIPTIONAL REGULATORY PROTEIN"/>
    <property type="match status" value="1"/>
</dbReference>
<proteinExistence type="predicted"/>
<evidence type="ECO:0000259" key="5">
    <source>
        <dbReference type="PROSITE" id="PS51063"/>
    </source>
</evidence>
<dbReference type="InterPro" id="IPR018490">
    <property type="entry name" value="cNMP-bd_dom_sf"/>
</dbReference>
<feature type="domain" description="HTH crp-type" evidence="5">
    <location>
        <begin position="172"/>
        <end position="244"/>
    </location>
</feature>
<dbReference type="CDD" id="cd00038">
    <property type="entry name" value="CAP_ED"/>
    <property type="match status" value="1"/>
</dbReference>
<sequence length="266" mass="30203">MDTVTIATIRQGLTPALCKRCRLCYQVSMKAIPHLHDFISELPAAIQAEIEHLSTQRQLARGEAAYRKGDLPNELFRIVEGAIKLCNFSLDGAEIISGEFQPGDCFGEMGVIDGMPRVSHAIASKDTRLRVLTRARFEDLCQRYPEINRQLNLVLCRRVRFLYSLNDELLGLKLKIRLARVLHRLAYSHGKHNELGETFVETSHEELSNMLGASRQSVSKELKLLEREGDVELRYGKVYFHDLAALGEKYETALGMEQFAPLYPNK</sequence>
<dbReference type="InterPro" id="IPR014710">
    <property type="entry name" value="RmlC-like_jellyroll"/>
</dbReference>
<dbReference type="Proteomes" id="UP000323708">
    <property type="component" value="Unassembled WGS sequence"/>
</dbReference>
<reference evidence="6 7" key="1">
    <citation type="submission" date="2019-09" db="EMBL/GenBank/DDBJ databases">
        <authorList>
            <person name="Chen X.-Y."/>
        </authorList>
    </citation>
    <scope>NUCLEOTIDE SEQUENCE [LARGE SCALE GENOMIC DNA]</scope>
    <source>
        <strain evidence="6 7">NY5</strain>
    </source>
</reference>
<keyword evidence="1" id="KW-0805">Transcription regulation</keyword>
<organism evidence="6 7">
    <name type="scientific">Pseudohalioglobus sediminis</name>
    <dbReference type="NCBI Taxonomy" id="2606449"/>
    <lineage>
        <taxon>Bacteria</taxon>
        <taxon>Pseudomonadati</taxon>
        <taxon>Pseudomonadota</taxon>
        <taxon>Gammaproteobacteria</taxon>
        <taxon>Cellvibrionales</taxon>
        <taxon>Halieaceae</taxon>
        <taxon>Pseudohalioglobus</taxon>
    </lineage>
</organism>
<dbReference type="InterPro" id="IPR036390">
    <property type="entry name" value="WH_DNA-bd_sf"/>
</dbReference>
<dbReference type="AlphaFoldDB" id="A0A5B0X4A4"/>
<feature type="domain" description="Cyclic nucleotide-binding" evidence="4">
    <location>
        <begin position="38"/>
        <end position="158"/>
    </location>
</feature>
<keyword evidence="2" id="KW-0238">DNA-binding</keyword>
<evidence type="ECO:0000256" key="1">
    <source>
        <dbReference type="ARBA" id="ARBA00023015"/>
    </source>
</evidence>
<dbReference type="PANTHER" id="PTHR24567:SF74">
    <property type="entry name" value="HTH-TYPE TRANSCRIPTIONAL REGULATOR ARCR"/>
    <property type="match status" value="1"/>
</dbReference>
<evidence type="ECO:0000313" key="7">
    <source>
        <dbReference type="Proteomes" id="UP000323708"/>
    </source>
</evidence>
<dbReference type="GO" id="GO:0003700">
    <property type="term" value="F:DNA-binding transcription factor activity"/>
    <property type="evidence" value="ECO:0007669"/>
    <property type="project" value="TreeGrafter"/>
</dbReference>
<name>A0A5B0X4A4_9GAMM</name>
<protein>
    <submittedName>
        <fullName evidence="6">Crp/Fnr family transcriptional regulator</fullName>
    </submittedName>
</protein>
<dbReference type="PROSITE" id="PS50042">
    <property type="entry name" value="CNMP_BINDING_3"/>
    <property type="match status" value="1"/>
</dbReference>
<dbReference type="SUPFAM" id="SSF46785">
    <property type="entry name" value="Winged helix' DNA-binding domain"/>
    <property type="match status" value="1"/>
</dbReference>
<dbReference type="SUPFAM" id="SSF51206">
    <property type="entry name" value="cAMP-binding domain-like"/>
    <property type="match status" value="1"/>
</dbReference>
<evidence type="ECO:0000256" key="2">
    <source>
        <dbReference type="ARBA" id="ARBA00023125"/>
    </source>
</evidence>
<dbReference type="InterPro" id="IPR012318">
    <property type="entry name" value="HTH_CRP"/>
</dbReference>
<dbReference type="GO" id="GO:0005829">
    <property type="term" value="C:cytosol"/>
    <property type="evidence" value="ECO:0007669"/>
    <property type="project" value="TreeGrafter"/>
</dbReference>
<keyword evidence="7" id="KW-1185">Reference proteome</keyword>
<dbReference type="InterPro" id="IPR036388">
    <property type="entry name" value="WH-like_DNA-bd_sf"/>
</dbReference>